<dbReference type="InterPro" id="IPR003661">
    <property type="entry name" value="HisK_dim/P_dom"/>
</dbReference>
<dbReference type="Gene3D" id="1.10.287.130">
    <property type="match status" value="1"/>
</dbReference>
<dbReference type="PROSITE" id="PS50109">
    <property type="entry name" value="HIS_KIN"/>
    <property type="match status" value="1"/>
</dbReference>
<dbReference type="CDD" id="cd00082">
    <property type="entry name" value="HisKA"/>
    <property type="match status" value="1"/>
</dbReference>
<dbReference type="PRINTS" id="PR00344">
    <property type="entry name" value="BCTRLSENSOR"/>
</dbReference>
<dbReference type="InterPro" id="IPR036097">
    <property type="entry name" value="HisK_dim/P_sf"/>
</dbReference>
<evidence type="ECO:0000256" key="5">
    <source>
        <dbReference type="ARBA" id="ARBA00022777"/>
    </source>
</evidence>
<proteinExistence type="predicted"/>
<keyword evidence="8" id="KW-0472">Membrane</keyword>
<keyword evidence="8" id="KW-0812">Transmembrane</keyword>
<feature type="domain" description="Histidine kinase" evidence="9">
    <location>
        <begin position="260"/>
        <end position="478"/>
    </location>
</feature>
<protein>
    <recommendedName>
        <fullName evidence="2">histidine kinase</fullName>
        <ecNumber evidence="2">2.7.13.3</ecNumber>
    </recommendedName>
</protein>
<evidence type="ECO:0000256" key="1">
    <source>
        <dbReference type="ARBA" id="ARBA00000085"/>
    </source>
</evidence>
<dbReference type="InterPro" id="IPR050736">
    <property type="entry name" value="Sensor_HK_Regulatory"/>
</dbReference>
<organism evidence="10 11">
    <name type="scientific">Plebeiibacterium marinum</name>
    <dbReference type="NCBI Taxonomy" id="2992111"/>
    <lineage>
        <taxon>Bacteria</taxon>
        <taxon>Pseudomonadati</taxon>
        <taxon>Bacteroidota</taxon>
        <taxon>Bacteroidia</taxon>
        <taxon>Marinilabiliales</taxon>
        <taxon>Marinilabiliaceae</taxon>
        <taxon>Plebeiibacterium</taxon>
    </lineage>
</organism>
<keyword evidence="4" id="KW-0808">Transferase</keyword>
<dbReference type="PANTHER" id="PTHR43711:SF26">
    <property type="entry name" value="SENSOR HISTIDINE KINASE RCSC"/>
    <property type="match status" value="1"/>
</dbReference>
<dbReference type="SUPFAM" id="SSF55874">
    <property type="entry name" value="ATPase domain of HSP90 chaperone/DNA topoisomerase II/histidine kinase"/>
    <property type="match status" value="1"/>
</dbReference>
<evidence type="ECO:0000256" key="6">
    <source>
        <dbReference type="ARBA" id="ARBA00023012"/>
    </source>
</evidence>
<comment type="caution">
    <text evidence="10">The sequence shown here is derived from an EMBL/GenBank/DDBJ whole genome shotgun (WGS) entry which is preliminary data.</text>
</comment>
<dbReference type="SMART" id="SM00387">
    <property type="entry name" value="HATPase_c"/>
    <property type="match status" value="1"/>
</dbReference>
<dbReference type="SMART" id="SM00388">
    <property type="entry name" value="HisKA"/>
    <property type="match status" value="1"/>
</dbReference>
<dbReference type="AlphaFoldDB" id="A0AAE3MHS4"/>
<keyword evidence="5 10" id="KW-0418">Kinase</keyword>
<dbReference type="SUPFAM" id="SSF47384">
    <property type="entry name" value="Homodimeric domain of signal transducing histidine kinase"/>
    <property type="match status" value="1"/>
</dbReference>
<gene>
    <name evidence="10" type="ORF">OM074_20240</name>
</gene>
<dbReference type="FunFam" id="3.30.565.10:FF:000006">
    <property type="entry name" value="Sensor histidine kinase WalK"/>
    <property type="match status" value="1"/>
</dbReference>
<accession>A0AAE3MHS4</accession>
<dbReference type="InterPro" id="IPR004358">
    <property type="entry name" value="Sig_transdc_His_kin-like_C"/>
</dbReference>
<keyword evidence="3" id="KW-0597">Phosphoprotein</keyword>
<dbReference type="PANTHER" id="PTHR43711">
    <property type="entry name" value="TWO-COMPONENT HISTIDINE KINASE"/>
    <property type="match status" value="1"/>
</dbReference>
<feature type="coiled-coil region" evidence="7">
    <location>
        <begin position="188"/>
        <end position="250"/>
    </location>
</feature>
<keyword evidence="6" id="KW-0902">Two-component regulatory system</keyword>
<evidence type="ECO:0000259" key="9">
    <source>
        <dbReference type="PROSITE" id="PS50109"/>
    </source>
</evidence>
<sequence>MRYHSFLSKEDSAWGEQEVIRFRWILIAAILVLIAYIFLSGKIERGLISLSLALVYIFYNSIINLLLKKFDNATWIRYVSSTIDVTILSAHIFNYSYFFKPIAVSTAPSLFLYAILIMLSVLRYDGRLVIFTTLYVVLCSNIIYFARYTDIDPYLFTQVASAGPEGAFYRSVYFLLMGYFMFSIPKMINRLVERQNDVNKERREIEIKLALETQKREMAMQNLVMEQQLSDQLNHQKQVIQDQNKSLENLVATKDKLFSIIGHDLRSPLCVQSSLTEYLLHDFNNLDKEDILENIYAINKTANNALNMLSNLIDWSKSQSNNLAPIAISVNIKQKIHDVIDQQSEAWKSKNINIKNNIEKSVTAFADDHMIEAVLRNLLSNAIKFTPEHGVVKFSAFNTDNKCIIEINDTGIGMDSCQIQNIFKSNKAISSLGTNNEKGTGLGLILCKEMIDKNNGDISVNSSPLKGTKFTVTLPTQG</sequence>
<evidence type="ECO:0000256" key="4">
    <source>
        <dbReference type="ARBA" id="ARBA00022679"/>
    </source>
</evidence>
<reference evidence="10" key="1">
    <citation type="submission" date="2022-10" db="EMBL/GenBank/DDBJ databases">
        <authorList>
            <person name="Yu W.X."/>
        </authorList>
    </citation>
    <scope>NUCLEOTIDE SEQUENCE</scope>
    <source>
        <strain evidence="10">D04</strain>
    </source>
</reference>
<keyword evidence="11" id="KW-1185">Reference proteome</keyword>
<feature type="transmembrane region" description="Helical" evidence="8">
    <location>
        <begin position="167"/>
        <end position="184"/>
    </location>
</feature>
<evidence type="ECO:0000256" key="2">
    <source>
        <dbReference type="ARBA" id="ARBA00012438"/>
    </source>
</evidence>
<comment type="catalytic activity">
    <reaction evidence="1">
        <text>ATP + protein L-histidine = ADP + protein N-phospho-L-histidine.</text>
        <dbReference type="EC" id="2.7.13.3"/>
    </reaction>
</comment>
<keyword evidence="7" id="KW-0175">Coiled coil</keyword>
<feature type="transmembrane region" description="Helical" evidence="8">
    <location>
        <begin position="20"/>
        <end position="39"/>
    </location>
</feature>
<dbReference type="GO" id="GO:0000155">
    <property type="term" value="F:phosphorelay sensor kinase activity"/>
    <property type="evidence" value="ECO:0007669"/>
    <property type="project" value="InterPro"/>
</dbReference>
<dbReference type="EMBL" id="JAPDPI010000074">
    <property type="protein sequence ID" value="MCW3807964.1"/>
    <property type="molecule type" value="Genomic_DNA"/>
</dbReference>
<dbReference type="Pfam" id="PF02518">
    <property type="entry name" value="HATPase_c"/>
    <property type="match status" value="1"/>
</dbReference>
<feature type="transmembrane region" description="Helical" evidence="8">
    <location>
        <begin position="128"/>
        <end position="147"/>
    </location>
</feature>
<evidence type="ECO:0000256" key="8">
    <source>
        <dbReference type="SAM" id="Phobius"/>
    </source>
</evidence>
<evidence type="ECO:0000313" key="10">
    <source>
        <dbReference type="EMBL" id="MCW3807964.1"/>
    </source>
</evidence>
<evidence type="ECO:0000256" key="3">
    <source>
        <dbReference type="ARBA" id="ARBA00022553"/>
    </source>
</evidence>
<feature type="transmembrane region" description="Helical" evidence="8">
    <location>
        <begin position="102"/>
        <end position="121"/>
    </location>
</feature>
<dbReference type="InterPro" id="IPR003594">
    <property type="entry name" value="HATPase_dom"/>
</dbReference>
<dbReference type="Proteomes" id="UP001207408">
    <property type="component" value="Unassembled WGS sequence"/>
</dbReference>
<evidence type="ECO:0000313" key="11">
    <source>
        <dbReference type="Proteomes" id="UP001207408"/>
    </source>
</evidence>
<keyword evidence="8" id="KW-1133">Transmembrane helix</keyword>
<dbReference type="EC" id="2.7.13.3" evidence="2"/>
<dbReference type="InterPro" id="IPR036890">
    <property type="entry name" value="HATPase_C_sf"/>
</dbReference>
<name>A0AAE3MHS4_9BACT</name>
<dbReference type="RefSeq" id="WP_301202474.1">
    <property type="nucleotide sequence ID" value="NZ_JAPDPI010000074.1"/>
</dbReference>
<dbReference type="InterPro" id="IPR005467">
    <property type="entry name" value="His_kinase_dom"/>
</dbReference>
<dbReference type="Gene3D" id="3.30.565.10">
    <property type="entry name" value="Histidine kinase-like ATPase, C-terminal domain"/>
    <property type="match status" value="1"/>
</dbReference>
<feature type="transmembrane region" description="Helical" evidence="8">
    <location>
        <begin position="46"/>
        <end position="67"/>
    </location>
</feature>
<evidence type="ECO:0000256" key="7">
    <source>
        <dbReference type="SAM" id="Coils"/>
    </source>
</evidence>